<dbReference type="Gene3D" id="3.30.505.10">
    <property type="entry name" value="SH2 domain"/>
    <property type="match status" value="1"/>
</dbReference>
<dbReference type="InterPro" id="IPR035887">
    <property type="entry name" value="CIS_SH2"/>
</dbReference>
<name>A0AAW1C8W4_CROAD</name>
<dbReference type="EMBL" id="JAOTOJ010000001">
    <property type="protein sequence ID" value="KAK9410025.1"/>
    <property type="molecule type" value="Genomic_DNA"/>
</dbReference>
<evidence type="ECO:0000256" key="5">
    <source>
        <dbReference type="ARBA" id="ARBA00022786"/>
    </source>
</evidence>
<evidence type="ECO:0000256" key="1">
    <source>
        <dbReference type="ARBA" id="ARBA00004906"/>
    </source>
</evidence>
<dbReference type="Gene3D" id="1.10.750.20">
    <property type="entry name" value="SOCS box"/>
    <property type="match status" value="1"/>
</dbReference>
<gene>
    <name evidence="10" type="ORF">NXF25_001200</name>
</gene>
<evidence type="ECO:0000256" key="2">
    <source>
        <dbReference type="ARBA" id="ARBA00021548"/>
    </source>
</evidence>
<dbReference type="GO" id="GO:0046935">
    <property type="term" value="F:1-phosphatidylinositol-3-kinase regulator activity"/>
    <property type="evidence" value="ECO:0007669"/>
    <property type="project" value="TreeGrafter"/>
</dbReference>
<dbReference type="InterPro" id="IPR001496">
    <property type="entry name" value="SOCS_box"/>
</dbReference>
<feature type="domain" description="SOCS box" evidence="9">
    <location>
        <begin position="155"/>
        <end position="203"/>
    </location>
</feature>
<evidence type="ECO:0000259" key="8">
    <source>
        <dbReference type="PROSITE" id="PS50001"/>
    </source>
</evidence>
<dbReference type="Pfam" id="PF07525">
    <property type="entry name" value="SOCS_box"/>
    <property type="match status" value="1"/>
</dbReference>
<evidence type="ECO:0000256" key="6">
    <source>
        <dbReference type="ARBA" id="ARBA00022999"/>
    </source>
</evidence>
<evidence type="ECO:0000256" key="3">
    <source>
        <dbReference type="ARBA" id="ARBA00022604"/>
    </source>
</evidence>
<dbReference type="GO" id="GO:0005942">
    <property type="term" value="C:phosphatidylinositol 3-kinase complex"/>
    <property type="evidence" value="ECO:0007669"/>
    <property type="project" value="TreeGrafter"/>
</dbReference>
<accession>A0AAW1C8W4</accession>
<evidence type="ECO:0000256" key="7">
    <source>
        <dbReference type="PROSITE-ProRule" id="PRU00191"/>
    </source>
</evidence>
<dbReference type="AlphaFoldDB" id="A0AAW1C8W4"/>
<dbReference type="FunFam" id="1.10.750.20:FF:000002">
    <property type="entry name" value="Suppressor of cytokine signaling 2"/>
    <property type="match status" value="1"/>
</dbReference>
<dbReference type="GO" id="GO:0035556">
    <property type="term" value="P:intracellular signal transduction"/>
    <property type="evidence" value="ECO:0007669"/>
    <property type="project" value="InterPro"/>
</dbReference>
<dbReference type="GO" id="GO:0046854">
    <property type="term" value="P:phosphatidylinositol phosphate biosynthetic process"/>
    <property type="evidence" value="ECO:0007669"/>
    <property type="project" value="TreeGrafter"/>
</dbReference>
<comment type="caution">
    <text evidence="10">The sequence shown here is derived from an EMBL/GenBank/DDBJ whole genome shotgun (WGS) entry which is preliminary data.</text>
</comment>
<dbReference type="SMART" id="SM00253">
    <property type="entry name" value="SOCS"/>
    <property type="match status" value="1"/>
</dbReference>
<dbReference type="PANTHER" id="PTHR10155">
    <property type="entry name" value="PHOSPHATIDYLINOSITOL 3-KINASE REGULATORY SUBUNIT"/>
    <property type="match status" value="1"/>
</dbReference>
<dbReference type="InterPro" id="IPR036860">
    <property type="entry name" value="SH2_dom_sf"/>
</dbReference>
<dbReference type="SUPFAM" id="SSF55550">
    <property type="entry name" value="SH2 domain"/>
    <property type="match status" value="1"/>
</dbReference>
<sequence length="204" mass="23604">MQPPLLKPRLESNLPQTQDPEKDLRCIARTLSFLQESGWYWGFMTSCEAKQLLQKMPEGTFLVRDSTHPSYLFTLSVKTIRGPANIRIEYVDCKFRLDTNSFSKPWVLVFPDVVSLIQHYVLSCTTESKGNALYLFPVFLSSPPKEMRAPAVYLKLIQPLSHKDVPPSLQHLCRLQINRCTGKTNQLPLPKRMKDYLKQYPFQL</sequence>
<comment type="pathway">
    <text evidence="1">Protein modification; protein ubiquitination.</text>
</comment>
<dbReference type="Pfam" id="PF00017">
    <property type="entry name" value="SH2"/>
    <property type="match status" value="1"/>
</dbReference>
<evidence type="ECO:0000313" key="11">
    <source>
        <dbReference type="Proteomes" id="UP001474421"/>
    </source>
</evidence>
<dbReference type="SMART" id="SM00252">
    <property type="entry name" value="SH2"/>
    <property type="match status" value="1"/>
</dbReference>
<evidence type="ECO:0000313" key="10">
    <source>
        <dbReference type="EMBL" id="KAK9410025.1"/>
    </source>
</evidence>
<dbReference type="PROSITE" id="PS50001">
    <property type="entry name" value="SH2"/>
    <property type="match status" value="1"/>
</dbReference>
<dbReference type="SUPFAM" id="SSF158235">
    <property type="entry name" value="SOCS box-like"/>
    <property type="match status" value="1"/>
</dbReference>
<proteinExistence type="predicted"/>
<protein>
    <recommendedName>
        <fullName evidence="2">Cytokine-inducible SH2-containing protein</fullName>
    </recommendedName>
</protein>
<dbReference type="SMART" id="SM00969">
    <property type="entry name" value="SOCS_box"/>
    <property type="match status" value="1"/>
</dbReference>
<dbReference type="CDD" id="cd10718">
    <property type="entry name" value="SH2_CIS"/>
    <property type="match status" value="1"/>
</dbReference>
<evidence type="ECO:0000259" key="9">
    <source>
        <dbReference type="PROSITE" id="PS50225"/>
    </source>
</evidence>
<dbReference type="PANTHER" id="PTHR10155:SF9">
    <property type="entry name" value="CYTOKINE-INDUCIBLE SH2-CONTAINING PROTEIN"/>
    <property type="match status" value="1"/>
</dbReference>
<organism evidence="10 11">
    <name type="scientific">Crotalus adamanteus</name>
    <name type="common">Eastern diamondback rattlesnake</name>
    <dbReference type="NCBI Taxonomy" id="8729"/>
    <lineage>
        <taxon>Eukaryota</taxon>
        <taxon>Metazoa</taxon>
        <taxon>Chordata</taxon>
        <taxon>Craniata</taxon>
        <taxon>Vertebrata</taxon>
        <taxon>Euteleostomi</taxon>
        <taxon>Lepidosauria</taxon>
        <taxon>Squamata</taxon>
        <taxon>Bifurcata</taxon>
        <taxon>Unidentata</taxon>
        <taxon>Episquamata</taxon>
        <taxon>Toxicofera</taxon>
        <taxon>Serpentes</taxon>
        <taxon>Colubroidea</taxon>
        <taxon>Viperidae</taxon>
        <taxon>Crotalinae</taxon>
        <taxon>Crotalus</taxon>
    </lineage>
</organism>
<keyword evidence="5" id="KW-0833">Ubl conjugation pathway</keyword>
<keyword evidence="3" id="KW-0341">Growth regulation</keyword>
<keyword evidence="6 7" id="KW-0727">SH2 domain</keyword>
<dbReference type="InterPro" id="IPR036036">
    <property type="entry name" value="SOCS_box-like_dom_sf"/>
</dbReference>
<dbReference type="FunFam" id="3.30.505.10:FF:000042">
    <property type="entry name" value="Cytokine-inducible SH2-containing protein b"/>
    <property type="match status" value="1"/>
</dbReference>
<dbReference type="InterPro" id="IPR000980">
    <property type="entry name" value="SH2"/>
</dbReference>
<dbReference type="Proteomes" id="UP001474421">
    <property type="component" value="Unassembled WGS sequence"/>
</dbReference>
<evidence type="ECO:0000256" key="4">
    <source>
        <dbReference type="ARBA" id="ARBA00022700"/>
    </source>
</evidence>
<dbReference type="PROSITE" id="PS50225">
    <property type="entry name" value="SOCS"/>
    <property type="match status" value="1"/>
</dbReference>
<keyword evidence="11" id="KW-1185">Reference proteome</keyword>
<keyword evidence="4" id="KW-0734">Signal transduction inhibitor</keyword>
<dbReference type="GO" id="GO:0009968">
    <property type="term" value="P:negative regulation of signal transduction"/>
    <property type="evidence" value="ECO:0007669"/>
    <property type="project" value="UniProtKB-KW"/>
</dbReference>
<reference evidence="10 11" key="1">
    <citation type="journal article" date="2024" name="Proc. Natl. Acad. Sci. U.S.A.">
        <title>The genetic regulatory architecture and epigenomic basis for age-related changes in rattlesnake venom.</title>
        <authorList>
            <person name="Hogan M.P."/>
            <person name="Holding M.L."/>
            <person name="Nystrom G.S."/>
            <person name="Colston T.J."/>
            <person name="Bartlett D.A."/>
            <person name="Mason A.J."/>
            <person name="Ellsworth S.A."/>
            <person name="Rautsaw R.M."/>
            <person name="Lawrence K.C."/>
            <person name="Strickland J.L."/>
            <person name="He B."/>
            <person name="Fraser P."/>
            <person name="Margres M.J."/>
            <person name="Gilbert D.M."/>
            <person name="Gibbs H.L."/>
            <person name="Parkinson C.L."/>
            <person name="Rokyta D.R."/>
        </authorList>
    </citation>
    <scope>NUCLEOTIDE SEQUENCE [LARGE SCALE GENOMIC DNA]</scope>
    <source>
        <strain evidence="10">DRR0105</strain>
    </source>
</reference>
<feature type="domain" description="SH2" evidence="8">
    <location>
        <begin position="39"/>
        <end position="138"/>
    </location>
</feature>
<dbReference type="PRINTS" id="PR00401">
    <property type="entry name" value="SH2DOMAIN"/>
</dbReference>